<evidence type="ECO:0000313" key="3">
    <source>
        <dbReference type="EMBL" id="MBD2184161.1"/>
    </source>
</evidence>
<reference evidence="3" key="1">
    <citation type="journal article" date="2015" name="ISME J.">
        <title>Draft Genome Sequence of Streptomyces incarnatus NRRL8089, which Produces the Nucleoside Antibiotic Sinefungin.</title>
        <authorList>
            <person name="Oshima K."/>
            <person name="Hattori M."/>
            <person name="Shimizu H."/>
            <person name="Fukuda K."/>
            <person name="Nemoto M."/>
            <person name="Inagaki K."/>
            <person name="Tamura T."/>
        </authorList>
    </citation>
    <scope>NUCLEOTIDE SEQUENCE</scope>
    <source>
        <strain evidence="3">FACHB-1375</strain>
    </source>
</reference>
<evidence type="ECO:0000313" key="4">
    <source>
        <dbReference type="Proteomes" id="UP000641646"/>
    </source>
</evidence>
<organism evidence="3 4">
    <name type="scientific">Aerosakkonema funiforme FACHB-1375</name>
    <dbReference type="NCBI Taxonomy" id="2949571"/>
    <lineage>
        <taxon>Bacteria</taxon>
        <taxon>Bacillati</taxon>
        <taxon>Cyanobacteriota</taxon>
        <taxon>Cyanophyceae</taxon>
        <taxon>Oscillatoriophycideae</taxon>
        <taxon>Aerosakkonematales</taxon>
        <taxon>Aerosakkonemataceae</taxon>
        <taxon>Aerosakkonema</taxon>
    </lineage>
</organism>
<gene>
    <name evidence="3" type="ORF">H6G03_24335</name>
</gene>
<feature type="signal peptide" evidence="2">
    <location>
        <begin position="1"/>
        <end position="27"/>
    </location>
</feature>
<keyword evidence="4" id="KW-1185">Reference proteome</keyword>
<protein>
    <submittedName>
        <fullName evidence="3">Uncharacterized protein</fullName>
    </submittedName>
</protein>
<proteinExistence type="predicted"/>
<dbReference type="Proteomes" id="UP000641646">
    <property type="component" value="Unassembled WGS sequence"/>
</dbReference>
<comment type="caution">
    <text evidence="3">The sequence shown here is derived from an EMBL/GenBank/DDBJ whole genome shotgun (WGS) entry which is preliminary data.</text>
</comment>
<accession>A0A926ZKN1</accession>
<feature type="region of interest" description="Disordered" evidence="1">
    <location>
        <begin position="126"/>
        <end position="152"/>
    </location>
</feature>
<feature type="chain" id="PRO_5037227800" evidence="2">
    <location>
        <begin position="28"/>
        <end position="169"/>
    </location>
</feature>
<dbReference type="AlphaFoldDB" id="A0A926ZKN1"/>
<evidence type="ECO:0000256" key="1">
    <source>
        <dbReference type="SAM" id="MobiDB-lite"/>
    </source>
</evidence>
<reference evidence="3" key="2">
    <citation type="submission" date="2020-08" db="EMBL/GenBank/DDBJ databases">
        <authorList>
            <person name="Chen M."/>
            <person name="Teng W."/>
            <person name="Zhao L."/>
            <person name="Hu C."/>
            <person name="Zhou Y."/>
            <person name="Han B."/>
            <person name="Song L."/>
            <person name="Shu W."/>
        </authorList>
    </citation>
    <scope>NUCLEOTIDE SEQUENCE</scope>
    <source>
        <strain evidence="3">FACHB-1375</strain>
    </source>
</reference>
<name>A0A926ZKN1_9CYAN</name>
<sequence length="169" mass="17508">MATAKINWLKIMLLVTALSVPTLPVRADFSQTRTTQIQLRVDAPSGTAEANRLNGFAISGSGIDASGVLNQGSNLNPNTQFTAPTNSSPFNFSLNTFSSDNATPVSLTSTGNNTLPAYSKVSVTNGGNREGLSGNISRSGEGTVTPGGSGTNAILTQTNSFSVFENSNF</sequence>
<dbReference type="EMBL" id="JACJPW010000074">
    <property type="protein sequence ID" value="MBD2184161.1"/>
    <property type="molecule type" value="Genomic_DNA"/>
</dbReference>
<keyword evidence="2" id="KW-0732">Signal</keyword>
<evidence type="ECO:0000256" key="2">
    <source>
        <dbReference type="SAM" id="SignalP"/>
    </source>
</evidence>
<dbReference type="RefSeq" id="WP_190469997.1">
    <property type="nucleotide sequence ID" value="NZ_JACJPW010000074.1"/>
</dbReference>